<keyword evidence="8" id="KW-1185">Reference proteome</keyword>
<keyword evidence="3" id="KW-0804">Transcription</keyword>
<evidence type="ECO:0000259" key="6">
    <source>
        <dbReference type="PROSITE" id="PS50043"/>
    </source>
</evidence>
<dbReference type="InterPro" id="IPR000792">
    <property type="entry name" value="Tscrpt_reg_LuxR_C"/>
</dbReference>
<dbReference type="EMBL" id="JBIAQY010000014">
    <property type="protein sequence ID" value="MFF3572651.1"/>
    <property type="molecule type" value="Genomic_DNA"/>
</dbReference>
<keyword evidence="4" id="KW-0175">Coiled coil</keyword>
<dbReference type="Gene3D" id="1.10.10.10">
    <property type="entry name" value="Winged helix-like DNA-binding domain superfamily/Winged helix DNA-binding domain"/>
    <property type="match status" value="1"/>
</dbReference>
<dbReference type="PANTHER" id="PTHR44688">
    <property type="entry name" value="DNA-BINDING TRANSCRIPTIONAL ACTIVATOR DEVR_DOSR"/>
    <property type="match status" value="1"/>
</dbReference>
<proteinExistence type="predicted"/>
<feature type="compositionally biased region" description="Low complexity" evidence="5">
    <location>
        <begin position="223"/>
        <end position="239"/>
    </location>
</feature>
<evidence type="ECO:0000256" key="1">
    <source>
        <dbReference type="ARBA" id="ARBA00023015"/>
    </source>
</evidence>
<evidence type="ECO:0000256" key="5">
    <source>
        <dbReference type="SAM" id="MobiDB-lite"/>
    </source>
</evidence>
<dbReference type="InterPro" id="IPR016032">
    <property type="entry name" value="Sig_transdc_resp-reg_C-effctor"/>
</dbReference>
<reference evidence="7 8" key="1">
    <citation type="submission" date="2024-10" db="EMBL/GenBank/DDBJ databases">
        <title>The Natural Products Discovery Center: Release of the First 8490 Sequenced Strains for Exploring Actinobacteria Biosynthetic Diversity.</title>
        <authorList>
            <person name="Kalkreuter E."/>
            <person name="Kautsar S.A."/>
            <person name="Yang D."/>
            <person name="Bader C.D."/>
            <person name="Teijaro C.N."/>
            <person name="Fluegel L."/>
            <person name="Davis C.M."/>
            <person name="Simpson J.R."/>
            <person name="Lauterbach L."/>
            <person name="Steele A.D."/>
            <person name="Gui C."/>
            <person name="Meng S."/>
            <person name="Li G."/>
            <person name="Viehrig K."/>
            <person name="Ye F."/>
            <person name="Su P."/>
            <person name="Kiefer A.F."/>
            <person name="Nichols A."/>
            <person name="Cepeda A.J."/>
            <person name="Yan W."/>
            <person name="Fan B."/>
            <person name="Jiang Y."/>
            <person name="Adhikari A."/>
            <person name="Zheng C.-J."/>
            <person name="Schuster L."/>
            <person name="Cowan T.M."/>
            <person name="Smanski M.J."/>
            <person name="Chevrette M.G."/>
            <person name="De Carvalho L.P.S."/>
            <person name="Shen B."/>
        </authorList>
    </citation>
    <scope>NUCLEOTIDE SEQUENCE [LARGE SCALE GENOMIC DNA]</scope>
    <source>
        <strain evidence="7 8">NPDC002593</strain>
    </source>
</reference>
<dbReference type="Pfam" id="PF00196">
    <property type="entry name" value="GerE"/>
    <property type="match status" value="1"/>
</dbReference>
<dbReference type="InterPro" id="IPR036388">
    <property type="entry name" value="WH-like_DNA-bd_sf"/>
</dbReference>
<dbReference type="PROSITE" id="PS50043">
    <property type="entry name" value="HTH_LUXR_2"/>
    <property type="match status" value="1"/>
</dbReference>
<gene>
    <name evidence="7" type="ORF">ACFYXQ_33275</name>
</gene>
<name>A0ABW6S8Q7_9NOCA</name>
<dbReference type="CDD" id="cd06170">
    <property type="entry name" value="LuxR_C_like"/>
    <property type="match status" value="1"/>
</dbReference>
<keyword evidence="2" id="KW-0238">DNA-binding</keyword>
<evidence type="ECO:0000256" key="3">
    <source>
        <dbReference type="ARBA" id="ARBA00023163"/>
    </source>
</evidence>
<feature type="domain" description="HTH luxR-type" evidence="6">
    <location>
        <begin position="233"/>
        <end position="298"/>
    </location>
</feature>
<dbReference type="SMART" id="SM00421">
    <property type="entry name" value="HTH_LUXR"/>
    <property type="match status" value="1"/>
</dbReference>
<evidence type="ECO:0000313" key="8">
    <source>
        <dbReference type="Proteomes" id="UP001601992"/>
    </source>
</evidence>
<feature type="coiled-coil region" evidence="4">
    <location>
        <begin position="33"/>
        <end position="67"/>
    </location>
</feature>
<evidence type="ECO:0000256" key="2">
    <source>
        <dbReference type="ARBA" id="ARBA00023125"/>
    </source>
</evidence>
<dbReference type="PROSITE" id="PS00622">
    <property type="entry name" value="HTH_LUXR_1"/>
    <property type="match status" value="1"/>
</dbReference>
<dbReference type="SUPFAM" id="SSF46894">
    <property type="entry name" value="C-terminal effector domain of the bipartite response regulators"/>
    <property type="match status" value="1"/>
</dbReference>
<evidence type="ECO:0000256" key="4">
    <source>
        <dbReference type="SAM" id="Coils"/>
    </source>
</evidence>
<keyword evidence="1" id="KW-0805">Transcription regulation</keyword>
<protein>
    <submittedName>
        <fullName evidence="7">Response regulator transcription factor</fullName>
    </submittedName>
</protein>
<dbReference type="PANTHER" id="PTHR44688:SF16">
    <property type="entry name" value="DNA-BINDING TRANSCRIPTIONAL ACTIVATOR DEVR_DOSR"/>
    <property type="match status" value="1"/>
</dbReference>
<dbReference type="PRINTS" id="PR00038">
    <property type="entry name" value="HTHLUXR"/>
</dbReference>
<accession>A0ABW6S8Q7</accession>
<sequence>MTTPADEPTATDLMAAMRQASGRELTELGRQLADRLDREKALRDNEVSQLRRNAESLNRAIAGLAAAASSAELLQRACDALANICSASCVLVSGIDIRSDTAALLAIHRPDAESPPPQAFSLEAGSAESRAVDSGVPVTASPVDTLGELFPHICTIVAVAVDNSPAVLIHIAGELDSAQHDSAALLTQVLGACLQRLGLATRRTRQLDLLRSSGITHDKLPRATDAAEPAPAAAPWTEPLTERESEVLRLVLKGASNTAIADELVITVDTVKSHVKRILRKLGATNRSELIARHSACGVTNRSTAPPSR</sequence>
<organism evidence="7 8">
    <name type="scientific">Nocardia jiangxiensis</name>
    <dbReference type="NCBI Taxonomy" id="282685"/>
    <lineage>
        <taxon>Bacteria</taxon>
        <taxon>Bacillati</taxon>
        <taxon>Actinomycetota</taxon>
        <taxon>Actinomycetes</taxon>
        <taxon>Mycobacteriales</taxon>
        <taxon>Nocardiaceae</taxon>
        <taxon>Nocardia</taxon>
    </lineage>
</organism>
<dbReference type="RefSeq" id="WP_051194459.1">
    <property type="nucleotide sequence ID" value="NZ_JBIAQY010000014.1"/>
</dbReference>
<feature type="region of interest" description="Disordered" evidence="5">
    <location>
        <begin position="220"/>
        <end position="239"/>
    </location>
</feature>
<evidence type="ECO:0000313" key="7">
    <source>
        <dbReference type="EMBL" id="MFF3572651.1"/>
    </source>
</evidence>
<comment type="caution">
    <text evidence="7">The sequence shown here is derived from an EMBL/GenBank/DDBJ whole genome shotgun (WGS) entry which is preliminary data.</text>
</comment>
<dbReference type="Proteomes" id="UP001601992">
    <property type="component" value="Unassembled WGS sequence"/>
</dbReference>